<dbReference type="PANTHER" id="PTHR36091:SF1">
    <property type="entry name" value="ALTERED INHERITANCE OF MITOCHONDRIA PROTEIN 9, MITOCHONDRIAL"/>
    <property type="match status" value="1"/>
</dbReference>
<dbReference type="AlphaFoldDB" id="A0A6A5KCH2"/>
<dbReference type="OrthoDB" id="3686395at2759"/>
<dbReference type="SUPFAM" id="SSF56112">
    <property type="entry name" value="Protein kinase-like (PK-like)"/>
    <property type="match status" value="1"/>
</dbReference>
<dbReference type="InterPro" id="IPR002575">
    <property type="entry name" value="Aminoglycoside_PTrfase"/>
</dbReference>
<comment type="subcellular location">
    <subcellularLocation>
        <location evidence="1">Mitochondrion</location>
    </subcellularLocation>
</comment>
<dbReference type="Proteomes" id="UP000800040">
    <property type="component" value="Unassembled WGS sequence"/>
</dbReference>
<keyword evidence="5" id="KW-0496">Mitochondrion</keyword>
<comment type="similarity">
    <text evidence="2">Belongs to the AIM9 family.</text>
</comment>
<evidence type="ECO:0000256" key="6">
    <source>
        <dbReference type="ARBA" id="ARBA00031849"/>
    </source>
</evidence>
<keyword evidence="9" id="KW-1185">Reference proteome</keyword>
<dbReference type="PANTHER" id="PTHR36091">
    <property type="entry name" value="ALTERED INHERITANCE OF MITOCHONDRIA PROTEIN 9, MITOCHONDRIAL"/>
    <property type="match status" value="1"/>
</dbReference>
<reference evidence="8" key="1">
    <citation type="submission" date="2020-01" db="EMBL/GenBank/DDBJ databases">
        <authorList>
            <consortium name="DOE Joint Genome Institute"/>
            <person name="Haridas S."/>
            <person name="Albert R."/>
            <person name="Binder M."/>
            <person name="Bloem J."/>
            <person name="Labutti K."/>
            <person name="Salamov A."/>
            <person name="Andreopoulos B."/>
            <person name="Baker S.E."/>
            <person name="Barry K."/>
            <person name="Bills G."/>
            <person name="Bluhm B.H."/>
            <person name="Cannon C."/>
            <person name="Castanera R."/>
            <person name="Culley D.E."/>
            <person name="Daum C."/>
            <person name="Ezra D."/>
            <person name="Gonzalez J.B."/>
            <person name="Henrissat B."/>
            <person name="Kuo A."/>
            <person name="Liang C."/>
            <person name="Lipzen A."/>
            <person name="Lutzoni F."/>
            <person name="Magnuson J."/>
            <person name="Mondo S."/>
            <person name="Nolan M."/>
            <person name="Ohm R."/>
            <person name="Pangilinan J."/>
            <person name="Park H.-J."/>
            <person name="Ramirez L."/>
            <person name="Alfaro M."/>
            <person name="Sun H."/>
            <person name="Tritt A."/>
            <person name="Yoshinaga Y."/>
            <person name="Zwiers L.-H."/>
            <person name="Turgeon B.G."/>
            <person name="Goodwin S.B."/>
            <person name="Spatafora J.W."/>
            <person name="Crous P.W."/>
            <person name="Grigoriev I.V."/>
        </authorList>
    </citation>
    <scope>NUCLEOTIDE SEQUENCE</scope>
    <source>
        <strain evidence="8">P77</strain>
    </source>
</reference>
<evidence type="ECO:0000313" key="8">
    <source>
        <dbReference type="EMBL" id="KAF1832662.1"/>
    </source>
</evidence>
<accession>A0A6A5KCH2</accession>
<dbReference type="EMBL" id="ML975334">
    <property type="protein sequence ID" value="KAF1832662.1"/>
    <property type="molecule type" value="Genomic_DNA"/>
</dbReference>
<organism evidence="8 9">
    <name type="scientific">Decorospora gaudefroyi</name>
    <dbReference type="NCBI Taxonomy" id="184978"/>
    <lineage>
        <taxon>Eukaryota</taxon>
        <taxon>Fungi</taxon>
        <taxon>Dikarya</taxon>
        <taxon>Ascomycota</taxon>
        <taxon>Pezizomycotina</taxon>
        <taxon>Dothideomycetes</taxon>
        <taxon>Pleosporomycetidae</taxon>
        <taxon>Pleosporales</taxon>
        <taxon>Pleosporineae</taxon>
        <taxon>Pleosporaceae</taxon>
        <taxon>Decorospora</taxon>
    </lineage>
</organism>
<dbReference type="GO" id="GO:0005739">
    <property type="term" value="C:mitochondrion"/>
    <property type="evidence" value="ECO:0007669"/>
    <property type="project" value="UniProtKB-SubCell"/>
</dbReference>
<sequence>MHREVHLVSGQQGLFSGPNQYHPTQASKLQVLQTYLKIATHILPTNTNLSKPTLWHSDLHTDNIFVDPREPTKILTIIDWQAINISPLFLQARHRSLLHFEGPIPQGLAPISLPDDFDTMTADAQHRAKHLRAAQSLYKLYDILMLQQCPLVARALKFRDTLPAQITGLAGSVFSDGETVLLGMLIRLQDEWATCVGSGVPCPLSFTAVLSESSSLCDWTHSTPN</sequence>
<evidence type="ECO:0000256" key="5">
    <source>
        <dbReference type="ARBA" id="ARBA00023128"/>
    </source>
</evidence>
<dbReference type="InterPro" id="IPR051035">
    <property type="entry name" value="Mito_inheritance_9"/>
</dbReference>
<protein>
    <recommendedName>
        <fullName evidence="3">Altered inheritance of mitochondria protein 9, mitochondrial</fullName>
    </recommendedName>
    <alternativeName>
        <fullName evidence="6">Found in mitochondrial proteome protein 29</fullName>
    </alternativeName>
</protein>
<gene>
    <name evidence="8" type="ORF">BDW02DRAFT_570855</name>
</gene>
<keyword evidence="4" id="KW-0809">Transit peptide</keyword>
<evidence type="ECO:0000256" key="3">
    <source>
        <dbReference type="ARBA" id="ARBA00016197"/>
    </source>
</evidence>
<evidence type="ECO:0000256" key="1">
    <source>
        <dbReference type="ARBA" id="ARBA00004173"/>
    </source>
</evidence>
<dbReference type="Pfam" id="PF01636">
    <property type="entry name" value="APH"/>
    <property type="match status" value="1"/>
</dbReference>
<evidence type="ECO:0000259" key="7">
    <source>
        <dbReference type="Pfam" id="PF01636"/>
    </source>
</evidence>
<proteinExistence type="inferred from homology"/>
<feature type="domain" description="Aminoglycoside phosphotransferase" evidence="7">
    <location>
        <begin position="27"/>
        <end position="83"/>
    </location>
</feature>
<name>A0A6A5KCH2_9PLEO</name>
<dbReference type="InterPro" id="IPR011009">
    <property type="entry name" value="Kinase-like_dom_sf"/>
</dbReference>
<evidence type="ECO:0000256" key="2">
    <source>
        <dbReference type="ARBA" id="ARBA00005543"/>
    </source>
</evidence>
<evidence type="ECO:0000313" key="9">
    <source>
        <dbReference type="Proteomes" id="UP000800040"/>
    </source>
</evidence>
<dbReference type="Gene3D" id="3.90.1200.10">
    <property type="match status" value="1"/>
</dbReference>
<evidence type="ECO:0000256" key="4">
    <source>
        <dbReference type="ARBA" id="ARBA00022946"/>
    </source>
</evidence>